<evidence type="ECO:0000256" key="1">
    <source>
        <dbReference type="SAM" id="Phobius"/>
    </source>
</evidence>
<gene>
    <name evidence="2" type="ORF">QVE165_LOCUS39991</name>
</gene>
<evidence type="ECO:0000313" key="2">
    <source>
        <dbReference type="EMBL" id="CAF1446402.1"/>
    </source>
</evidence>
<keyword evidence="1" id="KW-0812">Transmembrane</keyword>
<dbReference type="OrthoDB" id="10052920at2759"/>
<dbReference type="EMBL" id="CAJNOM010000452">
    <property type="protein sequence ID" value="CAF1446402.1"/>
    <property type="molecule type" value="Genomic_DNA"/>
</dbReference>
<name>A0A815PA92_9BILA</name>
<evidence type="ECO:0000313" key="3">
    <source>
        <dbReference type="Proteomes" id="UP000663832"/>
    </source>
</evidence>
<sequence length="189" mass="19937">MVRAGGIAAAPILAGACILFIMFVIASTIVLALIPTYLTTKSIAKSSIAYYCTATYDGSLGSDGDLDATARAAFARSMEHTVHQPTDSISSDLIRAATTSTRRRKRGFALSRLNRGSVAGGIQRLYIRLNSVGLIPVLKGTFTTSFLFNNVQQTPTLTYTCSRTPITFPPIISSSTSATTASPTSAMTG</sequence>
<dbReference type="PROSITE" id="PS51257">
    <property type="entry name" value="PROKAR_LIPOPROTEIN"/>
    <property type="match status" value="1"/>
</dbReference>
<comment type="caution">
    <text evidence="2">The sequence shown here is derived from an EMBL/GenBank/DDBJ whole genome shotgun (WGS) entry which is preliminary data.</text>
</comment>
<proteinExistence type="predicted"/>
<accession>A0A815PA92</accession>
<dbReference type="Proteomes" id="UP000663832">
    <property type="component" value="Unassembled WGS sequence"/>
</dbReference>
<reference evidence="2" key="1">
    <citation type="submission" date="2021-02" db="EMBL/GenBank/DDBJ databases">
        <authorList>
            <person name="Nowell W R."/>
        </authorList>
    </citation>
    <scope>NUCLEOTIDE SEQUENCE</scope>
</reference>
<feature type="transmembrane region" description="Helical" evidence="1">
    <location>
        <begin position="12"/>
        <end position="38"/>
    </location>
</feature>
<organism evidence="2 3">
    <name type="scientific">Adineta steineri</name>
    <dbReference type="NCBI Taxonomy" id="433720"/>
    <lineage>
        <taxon>Eukaryota</taxon>
        <taxon>Metazoa</taxon>
        <taxon>Spiralia</taxon>
        <taxon>Gnathifera</taxon>
        <taxon>Rotifera</taxon>
        <taxon>Eurotatoria</taxon>
        <taxon>Bdelloidea</taxon>
        <taxon>Adinetida</taxon>
        <taxon>Adinetidae</taxon>
        <taxon>Adineta</taxon>
    </lineage>
</organism>
<keyword evidence="3" id="KW-1185">Reference proteome</keyword>
<keyword evidence="1" id="KW-0472">Membrane</keyword>
<keyword evidence="1" id="KW-1133">Transmembrane helix</keyword>
<protein>
    <submittedName>
        <fullName evidence="2">Uncharacterized protein</fullName>
    </submittedName>
</protein>
<dbReference type="AlphaFoldDB" id="A0A815PA92"/>